<dbReference type="InterPro" id="IPR036691">
    <property type="entry name" value="Endo/exonu/phosph_ase_sf"/>
</dbReference>
<dbReference type="Proteomes" id="UP000829196">
    <property type="component" value="Unassembled WGS sequence"/>
</dbReference>
<evidence type="ECO:0000313" key="1">
    <source>
        <dbReference type="EMBL" id="KAI0524495.1"/>
    </source>
</evidence>
<comment type="caution">
    <text evidence="1">The sequence shown here is derived from an EMBL/GenBank/DDBJ whole genome shotgun (WGS) entry which is preliminary data.</text>
</comment>
<dbReference type="SUPFAM" id="SSF56219">
    <property type="entry name" value="DNase I-like"/>
    <property type="match status" value="1"/>
</dbReference>
<dbReference type="AlphaFoldDB" id="A0A8T3C3R9"/>
<keyword evidence="2" id="KW-1185">Reference proteome</keyword>
<dbReference type="OrthoDB" id="786644at2759"/>
<reference evidence="1" key="1">
    <citation type="journal article" date="2022" name="Front. Genet.">
        <title>Chromosome-Scale Assembly of the Dendrobium nobile Genome Provides Insights Into the Molecular Mechanism of the Biosynthesis of the Medicinal Active Ingredient of Dendrobium.</title>
        <authorList>
            <person name="Xu Q."/>
            <person name="Niu S.-C."/>
            <person name="Li K.-L."/>
            <person name="Zheng P.-J."/>
            <person name="Zhang X.-J."/>
            <person name="Jia Y."/>
            <person name="Liu Y."/>
            <person name="Niu Y.-X."/>
            <person name="Yu L.-H."/>
            <person name="Chen D.-F."/>
            <person name="Zhang G.-Q."/>
        </authorList>
    </citation>
    <scope>NUCLEOTIDE SEQUENCE</scope>
    <source>
        <tissue evidence="1">Leaf</tissue>
    </source>
</reference>
<evidence type="ECO:0000313" key="2">
    <source>
        <dbReference type="Proteomes" id="UP000829196"/>
    </source>
</evidence>
<organism evidence="1 2">
    <name type="scientific">Dendrobium nobile</name>
    <name type="common">Orchid</name>
    <dbReference type="NCBI Taxonomy" id="94219"/>
    <lineage>
        <taxon>Eukaryota</taxon>
        <taxon>Viridiplantae</taxon>
        <taxon>Streptophyta</taxon>
        <taxon>Embryophyta</taxon>
        <taxon>Tracheophyta</taxon>
        <taxon>Spermatophyta</taxon>
        <taxon>Magnoliopsida</taxon>
        <taxon>Liliopsida</taxon>
        <taxon>Asparagales</taxon>
        <taxon>Orchidaceae</taxon>
        <taxon>Epidendroideae</taxon>
        <taxon>Malaxideae</taxon>
        <taxon>Dendrobiinae</taxon>
        <taxon>Dendrobium</taxon>
    </lineage>
</organism>
<accession>A0A8T3C3R9</accession>
<name>A0A8T3C3R9_DENNO</name>
<dbReference type="PANTHER" id="PTHR33710:SF71">
    <property type="entry name" value="ENDONUCLEASE_EXONUCLEASE_PHOSPHATASE DOMAIN-CONTAINING PROTEIN"/>
    <property type="match status" value="1"/>
</dbReference>
<dbReference type="EMBL" id="JAGYWB010000004">
    <property type="protein sequence ID" value="KAI0524495.1"/>
    <property type="molecule type" value="Genomic_DNA"/>
</dbReference>
<protein>
    <submittedName>
        <fullName evidence="1">Uncharacterized protein</fullName>
    </submittedName>
</protein>
<proteinExistence type="predicted"/>
<sequence length="132" mass="15366">MMNFMNDNDFDEVGIVGPRFSWCNNKVGGGRILEWLDRCLLNSIVIKYIQVAMVRHIAIVASDHYPIVLKIFNSFIKKKGILKFEDVWISFHASSCIVSKVWNKSYDGDDMQILKKKCKRALKELFFWSKAN</sequence>
<gene>
    <name evidence="1" type="ORF">KFK09_003866</name>
</gene>
<dbReference type="PANTHER" id="PTHR33710">
    <property type="entry name" value="BNAC02G09200D PROTEIN"/>
    <property type="match status" value="1"/>
</dbReference>